<evidence type="ECO:0000256" key="7">
    <source>
        <dbReference type="ARBA" id="ARBA00022630"/>
    </source>
</evidence>
<evidence type="ECO:0000256" key="10">
    <source>
        <dbReference type="ARBA" id="ARBA00022946"/>
    </source>
</evidence>
<keyword evidence="8 13" id="KW-0679">Respiratory chain</keyword>
<dbReference type="Pfam" id="PF01712">
    <property type="entry name" value="dNK"/>
    <property type="match status" value="1"/>
</dbReference>
<dbReference type="InterPro" id="IPR015828">
    <property type="entry name" value="NDUFA10"/>
</dbReference>
<evidence type="ECO:0000313" key="15">
    <source>
        <dbReference type="EMBL" id="BET00117.1"/>
    </source>
</evidence>
<reference evidence="15 16" key="1">
    <citation type="submission" date="2023-09" db="EMBL/GenBank/DDBJ databases">
        <title>Nesidiocoris tenuis whole genome shotgun sequence.</title>
        <authorList>
            <person name="Shibata T."/>
            <person name="Shimoda M."/>
            <person name="Kobayashi T."/>
            <person name="Uehara T."/>
        </authorList>
    </citation>
    <scope>NUCLEOTIDE SEQUENCE [LARGE SCALE GENOMIC DNA]</scope>
    <source>
        <strain evidence="15 16">Japan</strain>
    </source>
</reference>
<comment type="similarity">
    <text evidence="4 13">Belongs to the complex I NDUFA10 subunit family.</text>
</comment>
<keyword evidence="12 13" id="KW-0496">Mitochondrion</keyword>
<name>A0ABN7B6T7_9HEMI</name>
<comment type="function">
    <text evidence="2 13">Accessory subunit of the mitochondrial membrane respiratory chain NADH dehydrogenase (Complex I), that is believed not to be involved in catalysis. Complex I functions in the transfer of electrons from NADH to the respiratory chain. The immediate electron acceptor for the enzyme is believed to be ubiquinone.</text>
</comment>
<comment type="cofactor">
    <cofactor evidence="1 13">
        <name>FAD</name>
        <dbReference type="ChEBI" id="CHEBI:57692"/>
    </cofactor>
</comment>
<dbReference type="PANTHER" id="PTHR10513">
    <property type="entry name" value="DEOXYNUCLEOSIDE KINASE"/>
    <property type="match status" value="1"/>
</dbReference>
<dbReference type="InterPro" id="IPR050566">
    <property type="entry name" value="Deoxyribonucleoside_kinase"/>
</dbReference>
<evidence type="ECO:0000256" key="11">
    <source>
        <dbReference type="ARBA" id="ARBA00022982"/>
    </source>
</evidence>
<protein>
    <recommendedName>
        <fullName evidence="5 13">NADH dehydrogenase [ubiquinone] 1 alpha subcomplex subunit 10, mitochondrial</fullName>
    </recommendedName>
</protein>
<keyword evidence="6 13" id="KW-0813">Transport</keyword>
<evidence type="ECO:0000256" key="1">
    <source>
        <dbReference type="ARBA" id="ARBA00001974"/>
    </source>
</evidence>
<feature type="domain" description="Deoxynucleoside kinase" evidence="14">
    <location>
        <begin position="67"/>
        <end position="290"/>
    </location>
</feature>
<keyword evidence="10" id="KW-0809">Transit peptide</keyword>
<dbReference type="EMBL" id="AP028919">
    <property type="protein sequence ID" value="BET00117.1"/>
    <property type="molecule type" value="Genomic_DNA"/>
</dbReference>
<dbReference type="Gene3D" id="3.40.50.300">
    <property type="entry name" value="P-loop containing nucleotide triphosphate hydrolases"/>
    <property type="match status" value="1"/>
</dbReference>
<evidence type="ECO:0000313" key="16">
    <source>
        <dbReference type="Proteomes" id="UP001307889"/>
    </source>
</evidence>
<dbReference type="PIRSF" id="PIRSF000543">
    <property type="entry name" value="NADH_UQ_42KD"/>
    <property type="match status" value="1"/>
</dbReference>
<evidence type="ECO:0000256" key="2">
    <source>
        <dbReference type="ARBA" id="ARBA00003195"/>
    </source>
</evidence>
<gene>
    <name evidence="15" type="ORF">NTJ_12933</name>
</gene>
<evidence type="ECO:0000259" key="14">
    <source>
        <dbReference type="Pfam" id="PF01712"/>
    </source>
</evidence>
<keyword evidence="9 13" id="KW-0274">FAD</keyword>
<sequence>MALLGLSWRAGRAVVTIGHRGICSKALREVRDKPAPFDWKNKKYGLLRSLFLDRTSDRLDENSKIVVVEGPVASGKTAFAKELASQLDMLHMEDVNMDMYYINPGGYDMRQLDDQMPDDMKSFDETKFNLDPKHRNVAGFQAWMYRLRLSRYIDALAHVLSTGQGIVIERTPWTDGVFTDAMCDHGYISKGARFTMNELKRCTLPMLMRPHLVIYLDVPVEQVQENIKKRNKFCEAKGKALTTGYLETLEDNYKTKYLPKISEHAELMIYDWGTPGDVEVVVEDIERLDLDQYGLYDTKMNDWYIPVEKYLAEKRMLYADDKEQILSYLNVPTLEAPEMWVGGEDHKQWFEVWTSAPGNKYEHGYDPESTPLSSLLFKTKKNKYMAY</sequence>
<evidence type="ECO:0000256" key="8">
    <source>
        <dbReference type="ARBA" id="ARBA00022660"/>
    </source>
</evidence>
<keyword evidence="11 13" id="KW-0249">Electron transport</keyword>
<dbReference type="Proteomes" id="UP001307889">
    <property type="component" value="Chromosome 11"/>
</dbReference>
<dbReference type="InterPro" id="IPR031314">
    <property type="entry name" value="DNK_dom"/>
</dbReference>
<keyword evidence="16" id="KW-1185">Reference proteome</keyword>
<accession>A0ABN7B6T7</accession>
<keyword evidence="7 13" id="KW-0285">Flavoprotein</keyword>
<comment type="subcellular location">
    <subcellularLocation>
        <location evidence="3 13">Mitochondrion matrix</location>
    </subcellularLocation>
</comment>
<evidence type="ECO:0000256" key="13">
    <source>
        <dbReference type="PIRNR" id="PIRNR000543"/>
    </source>
</evidence>
<proteinExistence type="inferred from homology"/>
<evidence type="ECO:0000256" key="6">
    <source>
        <dbReference type="ARBA" id="ARBA00022448"/>
    </source>
</evidence>
<evidence type="ECO:0000256" key="12">
    <source>
        <dbReference type="ARBA" id="ARBA00023128"/>
    </source>
</evidence>
<dbReference type="PANTHER" id="PTHR10513:SF15">
    <property type="entry name" value="NADH DEHYDROGENASE [UBIQUINONE] 1 ALPHA SUBCOMPLEX SUBUNIT 10, MITOCHONDRIAL"/>
    <property type="match status" value="1"/>
</dbReference>
<organism evidence="15 16">
    <name type="scientific">Nesidiocoris tenuis</name>
    <dbReference type="NCBI Taxonomy" id="355587"/>
    <lineage>
        <taxon>Eukaryota</taxon>
        <taxon>Metazoa</taxon>
        <taxon>Ecdysozoa</taxon>
        <taxon>Arthropoda</taxon>
        <taxon>Hexapoda</taxon>
        <taxon>Insecta</taxon>
        <taxon>Pterygota</taxon>
        <taxon>Neoptera</taxon>
        <taxon>Paraneoptera</taxon>
        <taxon>Hemiptera</taxon>
        <taxon>Heteroptera</taxon>
        <taxon>Panheteroptera</taxon>
        <taxon>Cimicomorpha</taxon>
        <taxon>Miridae</taxon>
        <taxon>Dicyphina</taxon>
        <taxon>Nesidiocoris</taxon>
    </lineage>
</organism>
<dbReference type="SUPFAM" id="SSF52540">
    <property type="entry name" value="P-loop containing nucleoside triphosphate hydrolases"/>
    <property type="match status" value="1"/>
</dbReference>
<evidence type="ECO:0000256" key="5">
    <source>
        <dbReference type="ARBA" id="ARBA00017279"/>
    </source>
</evidence>
<evidence type="ECO:0000256" key="3">
    <source>
        <dbReference type="ARBA" id="ARBA00004305"/>
    </source>
</evidence>
<evidence type="ECO:0000256" key="4">
    <source>
        <dbReference type="ARBA" id="ARBA00008606"/>
    </source>
</evidence>
<dbReference type="InterPro" id="IPR027417">
    <property type="entry name" value="P-loop_NTPase"/>
</dbReference>
<evidence type="ECO:0000256" key="9">
    <source>
        <dbReference type="ARBA" id="ARBA00022827"/>
    </source>
</evidence>